<keyword evidence="5" id="KW-0418">Kinase</keyword>
<comment type="catalytic activity">
    <reaction evidence="9">
        <text>L-threonyl-[protein] + ATP = O-phospho-L-threonyl-[protein] + ADP + H(+)</text>
        <dbReference type="Rhea" id="RHEA:46608"/>
        <dbReference type="Rhea" id="RHEA-COMP:11060"/>
        <dbReference type="Rhea" id="RHEA-COMP:11605"/>
        <dbReference type="ChEBI" id="CHEBI:15378"/>
        <dbReference type="ChEBI" id="CHEBI:30013"/>
        <dbReference type="ChEBI" id="CHEBI:30616"/>
        <dbReference type="ChEBI" id="CHEBI:61977"/>
        <dbReference type="ChEBI" id="CHEBI:456216"/>
        <dbReference type="EC" id="2.7.12.1"/>
    </reaction>
</comment>
<comment type="catalytic activity">
    <reaction evidence="8">
        <text>L-seryl-[protein] + ATP = O-phospho-L-seryl-[protein] + ADP + H(+)</text>
        <dbReference type="Rhea" id="RHEA:17989"/>
        <dbReference type="Rhea" id="RHEA-COMP:9863"/>
        <dbReference type="Rhea" id="RHEA-COMP:11604"/>
        <dbReference type="ChEBI" id="CHEBI:15378"/>
        <dbReference type="ChEBI" id="CHEBI:29999"/>
        <dbReference type="ChEBI" id="CHEBI:30616"/>
        <dbReference type="ChEBI" id="CHEBI:83421"/>
        <dbReference type="ChEBI" id="CHEBI:456216"/>
        <dbReference type="EC" id="2.7.12.1"/>
    </reaction>
</comment>
<evidence type="ECO:0000256" key="7">
    <source>
        <dbReference type="ARBA" id="ARBA00037966"/>
    </source>
</evidence>
<dbReference type="SMART" id="SM00220">
    <property type="entry name" value="S_TKc"/>
    <property type="match status" value="1"/>
</dbReference>
<dbReference type="PROSITE" id="PS50011">
    <property type="entry name" value="PROTEIN_KINASE_DOM"/>
    <property type="match status" value="1"/>
</dbReference>
<dbReference type="FunFam" id="1.10.510.10:FF:000612">
    <property type="entry name" value="Serine/threonine-protein kinase AFC2"/>
    <property type="match status" value="1"/>
</dbReference>
<evidence type="ECO:0000256" key="11">
    <source>
        <dbReference type="SAM" id="MobiDB-lite"/>
    </source>
</evidence>
<evidence type="ECO:0000256" key="6">
    <source>
        <dbReference type="ARBA" id="ARBA00022840"/>
    </source>
</evidence>
<dbReference type="InterPro" id="IPR008271">
    <property type="entry name" value="Ser/Thr_kinase_AS"/>
</dbReference>
<evidence type="ECO:0000256" key="1">
    <source>
        <dbReference type="ARBA" id="ARBA00013203"/>
    </source>
</evidence>
<feature type="compositionally biased region" description="Basic residues" evidence="11">
    <location>
        <begin position="75"/>
        <end position="86"/>
    </location>
</feature>
<keyword evidence="2" id="KW-0723">Serine/threonine-protein kinase</keyword>
<dbReference type="Gene3D" id="1.10.510.10">
    <property type="entry name" value="Transferase(Phosphotransferase) domain 1"/>
    <property type="match status" value="1"/>
</dbReference>
<feature type="domain" description="Protein kinase" evidence="12">
    <location>
        <begin position="132"/>
        <end position="463"/>
    </location>
</feature>
<evidence type="ECO:0000256" key="10">
    <source>
        <dbReference type="ARBA" id="ARBA00051680"/>
    </source>
</evidence>
<sequence>MAIVAEYYPWYADEQPKKRRKLTSSWDVLIYDDKAQQQKQSIYFSGHGQGQGVGYGYGNGNGNGSKSNHGASSSCHHHHHHHHYDHHHNNYSSSSLYSKRVTARNAASPPWREDDKDGHYMFALGENLTDRYKIVRKMGEGTFGQVLECWDRESREFVAIKIVRGIEKYRDAAKVEISVLHEVAKYDRTGTLCVQMQNWFDYRNHICIVFEKLGPSLYDCLKKNNYYPFPIDIVRELGRQLLESVAYMHRLHLIHTDLKPENILFVSSEYVKVPNYKNISRKSSILQDGTFYMRLPKSTAIKLIDFGSATFEDKKHSSVISTRHYRAPEVILGLGWSYPADIWSVGCILVELCSGETLFQTHENLEHLAMMERVLGPLPQHMIRRADGRCEKYFRSGSRLNFPEGASSKESIRAVRRLPRLRNLVMEHADHSAGLLIDLLEGLLKFDPSQRLEAREALNHPFFAEEFRRFPNISF</sequence>
<dbReference type="AlphaFoldDB" id="A0A0D6R5P4"/>
<dbReference type="InterPro" id="IPR011009">
    <property type="entry name" value="Kinase-like_dom_sf"/>
</dbReference>
<dbReference type="InterPro" id="IPR000719">
    <property type="entry name" value="Prot_kinase_dom"/>
</dbReference>
<feature type="compositionally biased region" description="Low complexity" evidence="11">
    <location>
        <begin position="64"/>
        <end position="74"/>
    </location>
</feature>
<dbReference type="EC" id="2.7.12.1" evidence="1"/>
<proteinExistence type="inferred from homology"/>
<evidence type="ECO:0000256" key="5">
    <source>
        <dbReference type="ARBA" id="ARBA00022777"/>
    </source>
</evidence>
<evidence type="ECO:0000256" key="4">
    <source>
        <dbReference type="ARBA" id="ARBA00022741"/>
    </source>
</evidence>
<dbReference type="PANTHER" id="PTHR45646">
    <property type="entry name" value="SERINE/THREONINE-PROTEIN KINASE DOA-RELATED"/>
    <property type="match status" value="1"/>
</dbReference>
<comment type="similarity">
    <text evidence="7">Belongs to the protein kinase superfamily. CMGC Ser/Thr protein kinase family. Lammer subfamily.</text>
</comment>
<evidence type="ECO:0000256" key="9">
    <source>
        <dbReference type="ARBA" id="ARBA00049308"/>
    </source>
</evidence>
<dbReference type="SUPFAM" id="SSF56112">
    <property type="entry name" value="Protein kinase-like (PK-like)"/>
    <property type="match status" value="1"/>
</dbReference>
<evidence type="ECO:0000313" key="13">
    <source>
        <dbReference type="EMBL" id="JAG97593.1"/>
    </source>
</evidence>
<dbReference type="EMBL" id="GCKF01032365">
    <property type="protein sequence ID" value="JAG97593.1"/>
    <property type="molecule type" value="Transcribed_RNA"/>
</dbReference>
<dbReference type="PROSITE" id="PS00108">
    <property type="entry name" value="PROTEIN_KINASE_ST"/>
    <property type="match status" value="1"/>
</dbReference>
<evidence type="ECO:0000259" key="12">
    <source>
        <dbReference type="PROSITE" id="PS50011"/>
    </source>
</evidence>
<dbReference type="PANTHER" id="PTHR45646:SF11">
    <property type="entry name" value="SERINE_THREONINE-PROTEIN KINASE DOA"/>
    <property type="match status" value="1"/>
</dbReference>
<dbReference type="InterPro" id="IPR051175">
    <property type="entry name" value="CLK_kinases"/>
</dbReference>
<dbReference type="GO" id="GO:0004674">
    <property type="term" value="F:protein serine/threonine kinase activity"/>
    <property type="evidence" value="ECO:0007669"/>
    <property type="project" value="UniProtKB-KW"/>
</dbReference>
<dbReference type="GO" id="GO:0005524">
    <property type="term" value="F:ATP binding"/>
    <property type="evidence" value="ECO:0007669"/>
    <property type="project" value="UniProtKB-KW"/>
</dbReference>
<name>A0A0D6R5P4_ARACU</name>
<keyword evidence="6" id="KW-0067">ATP-binding</keyword>
<dbReference type="GO" id="GO:0005634">
    <property type="term" value="C:nucleus"/>
    <property type="evidence" value="ECO:0007669"/>
    <property type="project" value="TreeGrafter"/>
</dbReference>
<keyword evidence="4" id="KW-0547">Nucleotide-binding</keyword>
<protein>
    <recommendedName>
        <fullName evidence="1">dual-specificity kinase</fullName>
        <ecNumber evidence="1">2.7.12.1</ecNumber>
    </recommendedName>
</protein>
<reference evidence="13" key="1">
    <citation type="submission" date="2015-03" db="EMBL/GenBank/DDBJ databases">
        <title>A transcriptome of Araucaria cunninghamii, an australian fine timber species.</title>
        <authorList>
            <person name="Jing Yi C.J.Y."/>
            <person name="Yin San L.Y.S."/>
            <person name="Abdul Karim S.S."/>
            <person name="Wan Azmi N.N."/>
            <person name="Hercus R.R."/>
            <person name="Croft L.L."/>
        </authorList>
    </citation>
    <scope>NUCLEOTIDE SEQUENCE</scope>
    <source>
        <strain evidence="13">MI0301</strain>
        <tissue evidence="13">Leaf</tissue>
    </source>
</reference>
<dbReference type="Pfam" id="PF00069">
    <property type="entry name" value="Pkinase"/>
    <property type="match status" value="1"/>
</dbReference>
<evidence type="ECO:0000256" key="3">
    <source>
        <dbReference type="ARBA" id="ARBA00022679"/>
    </source>
</evidence>
<organism evidence="13">
    <name type="scientific">Araucaria cunninghamii</name>
    <name type="common">Hoop pine</name>
    <name type="synonym">Moreton Bay pine</name>
    <dbReference type="NCBI Taxonomy" id="56994"/>
    <lineage>
        <taxon>Eukaryota</taxon>
        <taxon>Viridiplantae</taxon>
        <taxon>Streptophyta</taxon>
        <taxon>Embryophyta</taxon>
        <taxon>Tracheophyta</taxon>
        <taxon>Spermatophyta</taxon>
        <taxon>Pinopsida</taxon>
        <taxon>Pinidae</taxon>
        <taxon>Conifers II</taxon>
        <taxon>Araucariales</taxon>
        <taxon>Araucariaceae</taxon>
        <taxon>Araucaria</taxon>
    </lineage>
</organism>
<dbReference type="GO" id="GO:0004712">
    <property type="term" value="F:protein serine/threonine/tyrosine kinase activity"/>
    <property type="evidence" value="ECO:0007669"/>
    <property type="project" value="UniProtKB-EC"/>
</dbReference>
<feature type="region of interest" description="Disordered" evidence="11">
    <location>
        <begin position="55"/>
        <end position="92"/>
    </location>
</feature>
<dbReference type="CDD" id="cd14134">
    <property type="entry name" value="PKc_CLK"/>
    <property type="match status" value="1"/>
</dbReference>
<keyword evidence="3" id="KW-0808">Transferase</keyword>
<evidence type="ECO:0000256" key="8">
    <source>
        <dbReference type="ARBA" id="ARBA00049003"/>
    </source>
</evidence>
<dbReference type="Gene3D" id="3.30.200.20">
    <property type="entry name" value="Phosphorylase Kinase, domain 1"/>
    <property type="match status" value="1"/>
</dbReference>
<comment type="catalytic activity">
    <reaction evidence="10">
        <text>L-tyrosyl-[protein] + ATP = O-phospho-L-tyrosyl-[protein] + ADP + H(+)</text>
        <dbReference type="Rhea" id="RHEA:10596"/>
        <dbReference type="Rhea" id="RHEA-COMP:10136"/>
        <dbReference type="Rhea" id="RHEA-COMP:20101"/>
        <dbReference type="ChEBI" id="CHEBI:15378"/>
        <dbReference type="ChEBI" id="CHEBI:30616"/>
        <dbReference type="ChEBI" id="CHEBI:46858"/>
        <dbReference type="ChEBI" id="CHEBI:61978"/>
        <dbReference type="ChEBI" id="CHEBI:456216"/>
        <dbReference type="EC" id="2.7.12.1"/>
    </reaction>
</comment>
<evidence type="ECO:0000256" key="2">
    <source>
        <dbReference type="ARBA" id="ARBA00022527"/>
    </source>
</evidence>
<accession>A0A0D6R5P4</accession>